<dbReference type="InterPro" id="IPR006059">
    <property type="entry name" value="SBP"/>
</dbReference>
<feature type="chain" id="PRO_5044556743" evidence="2">
    <location>
        <begin position="21"/>
        <end position="586"/>
    </location>
</feature>
<sequence length="586" mass="65573">MRKRGLALAMTAALVVGTLAGCGGNSADTSGSQAAQQSEAQTADGEQSREEVTLSAFIQQSVTGESGIWQGWGAQKLHDDLNMKINFDPTGNEVESKLSQYLVAGELPDIIGFKGLDQAQLAMDAGMLLPLDEYQDQLPNIFGEEVYQNAVKYSQDYTSGGSGKLYIMPTAIGPTAYNAYNWVPLLQWSVYKTLGKPEINTLEDYLDVVEQMVKEKPTTPDGEKVYGFSLFSDWDKYTALEISTLSFMYGIDTEYVSTLMETNIITNETKSLLADDSFYKRALKFYFDANQRGLLDPDAMTQTYDEMVAKLSSGRVMFSWFSWLTGTYNDPNAGHVNNEEDPDGYASVVAKDMKLYEAPDQTIGRNWYFGISKSCKNPDAALEFLNWLYDLDVCQYLTNGPEGVAWEKGENGEPVITNWDIVDQKTEMLMPEEVGGGAFQDGVYAFNTLGPQAATELDDGFTLSYRYWPSTIERDATKTKMKVEVNEWLGTTTLAEYLYANDMVGKSTQAVNMVQIPSDDQQIIETQIGEVVKKYSWQMVYAKDEAEFESLWQTMVNDAKGLGLDQITEYYTTEWNNALEKVKDYE</sequence>
<dbReference type="PATRIC" id="fig|1432052.3.peg.3253"/>
<dbReference type="EMBL" id="MEHD01000020">
    <property type="protein sequence ID" value="ODR58179.1"/>
    <property type="molecule type" value="Genomic_DNA"/>
</dbReference>
<dbReference type="Proteomes" id="UP000095003">
    <property type="component" value="Unassembled WGS sequence"/>
</dbReference>
<gene>
    <name evidence="4" type="ORF">BEH84_02947</name>
    <name evidence="5" type="ORF">BEI59_22135</name>
    <name evidence="3" type="ORF">BEI61_00722</name>
    <name evidence="6" type="ORF">BEI63_09860</name>
</gene>
<keyword evidence="9" id="KW-1185">Reference proteome</keyword>
<evidence type="ECO:0000313" key="8">
    <source>
        <dbReference type="Proteomes" id="UP000094271"/>
    </source>
</evidence>
<reference evidence="7 10" key="1">
    <citation type="submission" date="2016-07" db="EMBL/GenBank/DDBJ databases">
        <title>Characterization of isolates of Eisenbergiella tayi derived from blood cultures, using whole genome sequencing.</title>
        <authorList>
            <person name="Burdz T."/>
            <person name="Wiebe D."/>
            <person name="Huynh C."/>
            <person name="Bernard K."/>
        </authorList>
    </citation>
    <scope>NUCLEOTIDE SEQUENCE [LARGE SCALE GENOMIC DNA]</scope>
    <source>
        <strain evidence="3 7">NML 110608</strain>
        <strain evidence="4 10">NML 120489</strain>
    </source>
</reference>
<evidence type="ECO:0000256" key="1">
    <source>
        <dbReference type="SAM" id="MobiDB-lite"/>
    </source>
</evidence>
<dbReference type="EMBL" id="MEHA01000019">
    <property type="protein sequence ID" value="ODR47723.1"/>
    <property type="molecule type" value="Genomic_DNA"/>
</dbReference>
<reference evidence="5 8" key="3">
    <citation type="submission" date="2016-08" db="EMBL/GenBank/DDBJ databases">
        <authorList>
            <person name="Seilhamer J.J."/>
        </authorList>
    </citation>
    <scope>NUCLEOTIDE SEQUENCE [LARGE SCALE GENOMIC DNA]</scope>
    <source>
        <strain evidence="5 8">NML150140-1</strain>
    </source>
</reference>
<dbReference type="OrthoDB" id="3235892at2"/>
<dbReference type="Proteomes" id="UP000094067">
    <property type="component" value="Unassembled WGS sequence"/>
</dbReference>
<proteinExistence type="predicted"/>
<dbReference type="Proteomes" id="UP000094271">
    <property type="component" value="Unassembled WGS sequence"/>
</dbReference>
<comment type="caution">
    <text evidence="4">The sequence shown here is derived from an EMBL/GenBank/DDBJ whole genome shotgun (WGS) entry which is preliminary data.</text>
</comment>
<name>A0A1E3AP95_9FIRM</name>
<dbReference type="RefSeq" id="WP_069151267.1">
    <property type="nucleotide sequence ID" value="NZ_DBFYTC010000272.1"/>
</dbReference>
<dbReference type="GeneID" id="93303337"/>
<evidence type="ECO:0000313" key="6">
    <source>
        <dbReference type="EMBL" id="ODR58179.1"/>
    </source>
</evidence>
<feature type="region of interest" description="Disordered" evidence="1">
    <location>
        <begin position="26"/>
        <end position="46"/>
    </location>
</feature>
<protein>
    <submittedName>
        <fullName evidence="4">Bacterial extracellular solute-binding protein</fullName>
    </submittedName>
</protein>
<dbReference type="PANTHER" id="PTHR43649:SF12">
    <property type="entry name" value="DIACETYLCHITOBIOSE BINDING PROTEIN DASA"/>
    <property type="match status" value="1"/>
</dbReference>
<evidence type="ECO:0000256" key="2">
    <source>
        <dbReference type="SAM" id="SignalP"/>
    </source>
</evidence>
<organism evidence="4 10">
    <name type="scientific">Eisenbergiella tayi</name>
    <dbReference type="NCBI Taxonomy" id="1432052"/>
    <lineage>
        <taxon>Bacteria</taxon>
        <taxon>Bacillati</taxon>
        <taxon>Bacillota</taxon>
        <taxon>Clostridia</taxon>
        <taxon>Lachnospirales</taxon>
        <taxon>Lachnospiraceae</taxon>
        <taxon>Eisenbergiella</taxon>
    </lineage>
</organism>
<evidence type="ECO:0000313" key="4">
    <source>
        <dbReference type="EMBL" id="ODM10518.1"/>
    </source>
</evidence>
<accession>A0A1E3AP95</accession>
<dbReference type="InterPro" id="IPR050490">
    <property type="entry name" value="Bact_solute-bd_prot1"/>
</dbReference>
<dbReference type="Pfam" id="PF01547">
    <property type="entry name" value="SBP_bac_1"/>
    <property type="match status" value="1"/>
</dbReference>
<dbReference type="SUPFAM" id="SSF53850">
    <property type="entry name" value="Periplasmic binding protein-like II"/>
    <property type="match status" value="1"/>
</dbReference>
<dbReference type="PROSITE" id="PS51257">
    <property type="entry name" value="PROKAR_LIPOPROTEIN"/>
    <property type="match status" value="1"/>
</dbReference>
<dbReference type="PANTHER" id="PTHR43649">
    <property type="entry name" value="ARABINOSE-BINDING PROTEIN-RELATED"/>
    <property type="match status" value="1"/>
</dbReference>
<evidence type="ECO:0000313" key="5">
    <source>
        <dbReference type="EMBL" id="ODR47723.1"/>
    </source>
</evidence>
<keyword evidence="2" id="KW-0732">Signal</keyword>
<feature type="compositionally biased region" description="Low complexity" evidence="1">
    <location>
        <begin position="30"/>
        <end position="43"/>
    </location>
</feature>
<evidence type="ECO:0000313" key="3">
    <source>
        <dbReference type="EMBL" id="ODM09093.1"/>
    </source>
</evidence>
<dbReference type="AlphaFoldDB" id="A0A1E3AP95"/>
<dbReference type="Proteomes" id="UP000094869">
    <property type="component" value="Unassembled WGS sequence"/>
</dbReference>
<feature type="signal peptide" evidence="2">
    <location>
        <begin position="1"/>
        <end position="20"/>
    </location>
</feature>
<dbReference type="Gene3D" id="3.40.190.10">
    <property type="entry name" value="Periplasmic binding protein-like II"/>
    <property type="match status" value="2"/>
</dbReference>
<evidence type="ECO:0000313" key="10">
    <source>
        <dbReference type="Proteomes" id="UP000095003"/>
    </source>
</evidence>
<reference evidence="6 9" key="2">
    <citation type="submission" date="2016-08" db="EMBL/GenBank/DDBJ databases">
        <title>Characterization of Isolates of Eisenbergiella tayi Derived from Blood Cultures, Using Whole Genome Sequencing.</title>
        <authorList>
            <person name="Bernier A.-M."/>
            <person name="Burdz T."/>
            <person name="Wiebe D."/>
            <person name="Bernard K."/>
        </authorList>
    </citation>
    <scope>NUCLEOTIDE SEQUENCE [LARGE SCALE GENOMIC DNA]</scope>
    <source>
        <strain evidence="6 9">NML120146</strain>
    </source>
</reference>
<dbReference type="EMBL" id="MCGI01000003">
    <property type="protein sequence ID" value="ODM10518.1"/>
    <property type="molecule type" value="Genomic_DNA"/>
</dbReference>
<evidence type="ECO:0000313" key="7">
    <source>
        <dbReference type="Proteomes" id="UP000094067"/>
    </source>
</evidence>
<evidence type="ECO:0000313" key="9">
    <source>
        <dbReference type="Proteomes" id="UP000094869"/>
    </source>
</evidence>
<dbReference type="EMBL" id="MCGH01000001">
    <property type="protein sequence ID" value="ODM09093.1"/>
    <property type="molecule type" value="Genomic_DNA"/>
</dbReference>